<proteinExistence type="predicted"/>
<evidence type="ECO:0000313" key="2">
    <source>
        <dbReference type="EMBL" id="QXN91639.1"/>
    </source>
</evidence>
<feature type="region of interest" description="Disordered" evidence="1">
    <location>
        <begin position="1"/>
        <end position="21"/>
    </location>
</feature>
<dbReference type="RefSeq" id="WP_218472491.1">
    <property type="nucleotide sequence ID" value="NZ_BAABJN010000016.1"/>
</dbReference>
<accession>A0ABX8RRX9</accession>
<protein>
    <submittedName>
        <fullName evidence="2">Uncharacterized protein</fullName>
    </submittedName>
</protein>
<name>A0ABX8RRX9_NOCIO</name>
<reference evidence="2 3" key="1">
    <citation type="submission" date="2021-07" db="EMBL/GenBank/DDBJ databases">
        <title>Whole Genome Sequence of Nocardia Iowensis.</title>
        <authorList>
            <person name="Lamm A."/>
            <person name="Collins-Fairclough A.M."/>
            <person name="Bunk B."/>
            <person name="Sproer C."/>
        </authorList>
    </citation>
    <scope>NUCLEOTIDE SEQUENCE [LARGE SCALE GENOMIC DNA]</scope>
    <source>
        <strain evidence="2 3">NRRL 5646</strain>
    </source>
</reference>
<keyword evidence="3" id="KW-1185">Reference proteome</keyword>
<dbReference type="Proteomes" id="UP000694257">
    <property type="component" value="Chromosome"/>
</dbReference>
<evidence type="ECO:0000256" key="1">
    <source>
        <dbReference type="SAM" id="MobiDB-lite"/>
    </source>
</evidence>
<dbReference type="EMBL" id="CP078145">
    <property type="protein sequence ID" value="QXN91639.1"/>
    <property type="molecule type" value="Genomic_DNA"/>
</dbReference>
<gene>
    <name evidence="2" type="ORF">KV110_41255</name>
</gene>
<organism evidence="2 3">
    <name type="scientific">Nocardia iowensis</name>
    <dbReference type="NCBI Taxonomy" id="204891"/>
    <lineage>
        <taxon>Bacteria</taxon>
        <taxon>Bacillati</taxon>
        <taxon>Actinomycetota</taxon>
        <taxon>Actinomycetes</taxon>
        <taxon>Mycobacteriales</taxon>
        <taxon>Nocardiaceae</taxon>
        <taxon>Nocardia</taxon>
    </lineage>
</organism>
<evidence type="ECO:0000313" key="3">
    <source>
        <dbReference type="Proteomes" id="UP000694257"/>
    </source>
</evidence>
<sequence length="58" mass="6437">MVGRSVWSPRRREDALPGRRARTAAGRFPWSATVTGMLALYAELRIPRPFSLIRAGPG</sequence>